<dbReference type="Gene3D" id="1.10.150.110">
    <property type="entry name" value="DNA polymerase beta, N-terminal domain-like"/>
    <property type="match status" value="1"/>
</dbReference>
<accession>A0A238J6C3</accession>
<protein>
    <recommendedName>
        <fullName evidence="3">DNA polymerase/3'-5' exonuclease PolX</fullName>
    </recommendedName>
</protein>
<dbReference type="Gene3D" id="1.10.150.20">
    <property type="entry name" value="5' to 3' exonuclease, C-terminal subdomain"/>
    <property type="match status" value="1"/>
</dbReference>
<gene>
    <name evidence="1" type="ORF">BOA8489_04068</name>
</gene>
<name>A0A238J6C3_9RHOB</name>
<reference evidence="1 2" key="1">
    <citation type="submission" date="2017-05" db="EMBL/GenBank/DDBJ databases">
        <authorList>
            <person name="Song R."/>
            <person name="Chenine A.L."/>
            <person name="Ruprecht R.M."/>
        </authorList>
    </citation>
    <scope>NUCLEOTIDE SEQUENCE [LARGE SCALE GENOMIC DNA]</scope>
    <source>
        <strain evidence="1 2">CECT 8489</strain>
    </source>
</reference>
<proteinExistence type="predicted"/>
<dbReference type="SUPFAM" id="SSF47781">
    <property type="entry name" value="RuvA domain 2-like"/>
    <property type="match status" value="1"/>
</dbReference>
<organism evidence="1 2">
    <name type="scientific">Boseongicola aestuarii</name>
    <dbReference type="NCBI Taxonomy" id="1470561"/>
    <lineage>
        <taxon>Bacteria</taxon>
        <taxon>Pseudomonadati</taxon>
        <taxon>Pseudomonadota</taxon>
        <taxon>Alphaproteobacteria</taxon>
        <taxon>Rhodobacterales</taxon>
        <taxon>Paracoccaceae</taxon>
        <taxon>Boseongicola</taxon>
    </lineage>
</organism>
<evidence type="ECO:0008006" key="3">
    <source>
        <dbReference type="Google" id="ProtNLM"/>
    </source>
</evidence>
<keyword evidence="2" id="KW-1185">Reference proteome</keyword>
<evidence type="ECO:0000313" key="2">
    <source>
        <dbReference type="Proteomes" id="UP000201838"/>
    </source>
</evidence>
<evidence type="ECO:0000313" key="1">
    <source>
        <dbReference type="EMBL" id="SMX25923.1"/>
    </source>
</evidence>
<dbReference type="EMBL" id="FXXQ01000063">
    <property type="protein sequence ID" value="SMX25923.1"/>
    <property type="molecule type" value="Genomic_DNA"/>
</dbReference>
<dbReference type="AlphaFoldDB" id="A0A238J6C3"/>
<dbReference type="Proteomes" id="UP000201838">
    <property type="component" value="Unassembled WGS sequence"/>
</dbReference>
<dbReference type="InterPro" id="IPR027421">
    <property type="entry name" value="DNA_pol_lamdba_lyase_dom_sf"/>
</dbReference>
<dbReference type="InterPro" id="IPR010994">
    <property type="entry name" value="RuvA_2-like"/>
</dbReference>
<dbReference type="Pfam" id="PF14520">
    <property type="entry name" value="HHH_5"/>
    <property type="match status" value="1"/>
</dbReference>
<sequence>MDTPLRDISAADGRAGLEDLPSIGPSIAGAIQELLETGALTIIDRLRGAIDPEKLFQSVPMIGPHLAHIIHEELGLETLEDLEVAAHDGRLAGLKGLGPRRIAGIRMALAEILARRRPRPVADTFAVPTVEQILDVDKEYRAKAEAGKLPAIQPRRFNPQGDAWLPILHTERGSWHFTALYSNTSRAHRLGRTTDWVVVYFELDGQGEGQCTVVTEHHGPLSGLRVVRGREDACMRHYEVNAAASARRG</sequence>